<organism evidence="3 4">
    <name type="scientific">Flavilitoribacter nigricans (strain ATCC 23147 / DSM 23189 / NBRC 102662 / NCIMB 1420 / SS-2)</name>
    <name type="common">Lewinella nigricans</name>
    <dbReference type="NCBI Taxonomy" id="1122177"/>
    <lineage>
        <taxon>Bacteria</taxon>
        <taxon>Pseudomonadati</taxon>
        <taxon>Bacteroidota</taxon>
        <taxon>Saprospiria</taxon>
        <taxon>Saprospirales</taxon>
        <taxon>Lewinellaceae</taxon>
        <taxon>Flavilitoribacter</taxon>
    </lineage>
</organism>
<feature type="domain" description="Thioredoxin" evidence="2">
    <location>
        <begin position="14"/>
        <end position="159"/>
    </location>
</feature>
<name>A0A2D0NI81_FLAN2</name>
<feature type="chain" id="PRO_5012135457" evidence="1">
    <location>
        <begin position="21"/>
        <end position="165"/>
    </location>
</feature>
<evidence type="ECO:0000256" key="1">
    <source>
        <dbReference type="SAM" id="SignalP"/>
    </source>
</evidence>
<dbReference type="PROSITE" id="PS51352">
    <property type="entry name" value="THIOREDOXIN_2"/>
    <property type="match status" value="1"/>
</dbReference>
<keyword evidence="4" id="KW-1185">Reference proteome</keyword>
<dbReference type="AlphaFoldDB" id="A0A2D0NI81"/>
<dbReference type="Gene3D" id="3.40.30.10">
    <property type="entry name" value="Glutaredoxin"/>
    <property type="match status" value="1"/>
</dbReference>
<dbReference type="EMBL" id="PDUD01000002">
    <property type="protein sequence ID" value="PHN08138.1"/>
    <property type="molecule type" value="Genomic_DNA"/>
</dbReference>
<dbReference type="InterPro" id="IPR013766">
    <property type="entry name" value="Thioredoxin_domain"/>
</dbReference>
<feature type="signal peptide" evidence="1">
    <location>
        <begin position="1"/>
        <end position="20"/>
    </location>
</feature>
<proteinExistence type="predicted"/>
<dbReference type="RefSeq" id="WP_099148341.1">
    <property type="nucleotide sequence ID" value="NZ_PDUD01000002.1"/>
</dbReference>
<reference evidence="3 4" key="1">
    <citation type="submission" date="2017-10" db="EMBL/GenBank/DDBJ databases">
        <title>The draft genome sequence of Lewinella nigricans NBRC 102662.</title>
        <authorList>
            <person name="Wang K."/>
        </authorList>
    </citation>
    <scope>NUCLEOTIDE SEQUENCE [LARGE SCALE GENOMIC DNA]</scope>
    <source>
        <strain evidence="3 4">NBRC 102662</strain>
    </source>
</reference>
<evidence type="ECO:0000313" key="3">
    <source>
        <dbReference type="EMBL" id="PHN08138.1"/>
    </source>
</evidence>
<dbReference type="Pfam" id="PF13899">
    <property type="entry name" value="Thioredoxin_7"/>
    <property type="match status" value="1"/>
</dbReference>
<gene>
    <name evidence="3" type="ORF">CRP01_02110</name>
</gene>
<sequence length="165" mass="18530">MKNSILFLAFLLLSSVGLSAQKEYKATHEGWLVNIDDAYALSKKTGKPILANFTGSDWCGWCKRLSAAVFNKPDFKSWAEDNVVLLELDFPRRKQIPDEIRQQNQSLQRAFQVRGYPTVWVFNLDKDESKGGFVIEALGKTGYTATLEEFTSGVDQMISRGGKGK</sequence>
<dbReference type="OrthoDB" id="981626at2"/>
<dbReference type="InterPro" id="IPR036249">
    <property type="entry name" value="Thioredoxin-like_sf"/>
</dbReference>
<evidence type="ECO:0000313" key="4">
    <source>
        <dbReference type="Proteomes" id="UP000223913"/>
    </source>
</evidence>
<keyword evidence="1" id="KW-0732">Signal</keyword>
<evidence type="ECO:0000259" key="2">
    <source>
        <dbReference type="PROSITE" id="PS51352"/>
    </source>
</evidence>
<comment type="caution">
    <text evidence="3">The sequence shown here is derived from an EMBL/GenBank/DDBJ whole genome shotgun (WGS) entry which is preliminary data.</text>
</comment>
<protein>
    <submittedName>
        <fullName evidence="3">Thioredoxin family protein</fullName>
    </submittedName>
</protein>
<dbReference type="Proteomes" id="UP000223913">
    <property type="component" value="Unassembled WGS sequence"/>
</dbReference>
<dbReference type="SUPFAM" id="SSF52833">
    <property type="entry name" value="Thioredoxin-like"/>
    <property type="match status" value="1"/>
</dbReference>
<accession>A0A2D0NI81</accession>